<evidence type="ECO:0000259" key="9">
    <source>
        <dbReference type="PROSITE" id="PS50850"/>
    </source>
</evidence>
<dbReference type="Proteomes" id="UP000245514">
    <property type="component" value="Unassembled WGS sequence"/>
</dbReference>
<evidence type="ECO:0000313" key="11">
    <source>
        <dbReference type="Proteomes" id="UP000245514"/>
    </source>
</evidence>
<dbReference type="SUPFAM" id="SSF103473">
    <property type="entry name" value="MFS general substrate transporter"/>
    <property type="match status" value="1"/>
</dbReference>
<evidence type="ECO:0000256" key="7">
    <source>
        <dbReference type="SAM" id="MobiDB-lite"/>
    </source>
</evidence>
<name>A0ABX5L5W9_9MICC</name>
<feature type="transmembrane region" description="Helical" evidence="8">
    <location>
        <begin position="324"/>
        <end position="344"/>
    </location>
</feature>
<dbReference type="InterPro" id="IPR011701">
    <property type="entry name" value="MFS"/>
</dbReference>
<gene>
    <name evidence="10" type="ORF">CAY35_01775</name>
</gene>
<proteinExistence type="predicted"/>
<evidence type="ECO:0000256" key="8">
    <source>
        <dbReference type="SAM" id="Phobius"/>
    </source>
</evidence>
<feature type="transmembrane region" description="Helical" evidence="8">
    <location>
        <begin position="70"/>
        <end position="93"/>
    </location>
</feature>
<comment type="caution">
    <text evidence="10">The sequence shown here is derived from an EMBL/GenBank/DDBJ whole genome shotgun (WGS) entry which is preliminary data.</text>
</comment>
<keyword evidence="3" id="KW-1003">Cell membrane</keyword>
<dbReference type="InterPro" id="IPR020846">
    <property type="entry name" value="MFS_dom"/>
</dbReference>
<evidence type="ECO:0000256" key="4">
    <source>
        <dbReference type="ARBA" id="ARBA00022692"/>
    </source>
</evidence>
<evidence type="ECO:0000256" key="6">
    <source>
        <dbReference type="ARBA" id="ARBA00023136"/>
    </source>
</evidence>
<evidence type="ECO:0000256" key="3">
    <source>
        <dbReference type="ARBA" id="ARBA00022475"/>
    </source>
</evidence>
<dbReference type="PANTHER" id="PTHR43045:SF1">
    <property type="entry name" value="SHIKIMATE TRANSPORTER"/>
    <property type="match status" value="1"/>
</dbReference>
<dbReference type="Gene3D" id="1.20.1250.20">
    <property type="entry name" value="MFS general substrate transporter like domains"/>
    <property type="match status" value="2"/>
</dbReference>
<feature type="region of interest" description="Disordered" evidence="7">
    <location>
        <begin position="1"/>
        <end position="21"/>
    </location>
</feature>
<comment type="subcellular location">
    <subcellularLocation>
        <location evidence="1">Cell membrane</location>
        <topology evidence="1">Multi-pass membrane protein</topology>
    </subcellularLocation>
</comment>
<feature type="transmembrane region" description="Helical" evidence="8">
    <location>
        <begin position="293"/>
        <end position="312"/>
    </location>
</feature>
<evidence type="ECO:0000256" key="5">
    <source>
        <dbReference type="ARBA" id="ARBA00022989"/>
    </source>
</evidence>
<protein>
    <submittedName>
        <fullName evidence="10">MFS transporter</fullName>
    </submittedName>
</protein>
<dbReference type="PANTHER" id="PTHR43045">
    <property type="entry name" value="SHIKIMATE TRANSPORTER"/>
    <property type="match status" value="1"/>
</dbReference>
<reference evidence="10 11" key="1">
    <citation type="submission" date="2018-05" db="EMBL/GenBank/DDBJ databases">
        <title>Draft Genome Sequence of Arthrobacter cumminsii IME1328, Isolated from a Patient Who Suffered from Foot Ulcers in China.</title>
        <authorList>
            <person name="Li M."/>
            <person name="Jiang Z."/>
            <person name="Sun Q."/>
            <person name="Tong Y."/>
        </authorList>
    </citation>
    <scope>NUCLEOTIDE SEQUENCE [LARGE SCALE GENOMIC DNA]</scope>
    <source>
        <strain evidence="10 11">IME1328</strain>
    </source>
</reference>
<dbReference type="EMBL" id="QFWG01000002">
    <property type="protein sequence ID" value="PWI28207.1"/>
    <property type="molecule type" value="Genomic_DNA"/>
</dbReference>
<keyword evidence="2" id="KW-0813">Transport</keyword>
<dbReference type="PROSITE" id="PS50850">
    <property type="entry name" value="MFS"/>
    <property type="match status" value="1"/>
</dbReference>
<feature type="transmembrane region" description="Helical" evidence="8">
    <location>
        <begin position="350"/>
        <end position="377"/>
    </location>
</feature>
<feature type="transmembrane region" description="Helical" evidence="8">
    <location>
        <begin position="129"/>
        <end position="148"/>
    </location>
</feature>
<keyword evidence="11" id="KW-1185">Reference proteome</keyword>
<feature type="domain" description="Major facilitator superfamily (MFS) profile" evidence="9">
    <location>
        <begin position="32"/>
        <end position="443"/>
    </location>
</feature>
<organism evidence="10 11">
    <name type="scientific">Pseudoglutamicibacter cumminsii</name>
    <dbReference type="NCBI Taxonomy" id="156979"/>
    <lineage>
        <taxon>Bacteria</taxon>
        <taxon>Bacillati</taxon>
        <taxon>Actinomycetota</taxon>
        <taxon>Actinomycetes</taxon>
        <taxon>Micrococcales</taxon>
        <taxon>Micrococcaceae</taxon>
        <taxon>Pseudoglutamicibacter</taxon>
    </lineage>
</organism>
<feature type="transmembrane region" description="Helical" evidence="8">
    <location>
        <begin position="417"/>
        <end position="438"/>
    </location>
</feature>
<feature type="transmembrane region" description="Helical" evidence="8">
    <location>
        <begin position="105"/>
        <end position="123"/>
    </location>
</feature>
<feature type="transmembrane region" description="Helical" evidence="8">
    <location>
        <begin position="258"/>
        <end position="281"/>
    </location>
</feature>
<dbReference type="InterPro" id="IPR036259">
    <property type="entry name" value="MFS_trans_sf"/>
</dbReference>
<feature type="transmembrane region" description="Helical" evidence="8">
    <location>
        <begin position="169"/>
        <end position="192"/>
    </location>
</feature>
<keyword evidence="4 8" id="KW-0812">Transmembrane</keyword>
<dbReference type="RefSeq" id="WP_109303083.1">
    <property type="nucleotide sequence ID" value="NZ_QFWG01000002.1"/>
</dbReference>
<dbReference type="PROSITE" id="PS00216">
    <property type="entry name" value="SUGAR_TRANSPORT_1"/>
    <property type="match status" value="1"/>
</dbReference>
<feature type="transmembrane region" description="Helical" evidence="8">
    <location>
        <begin position="204"/>
        <end position="225"/>
    </location>
</feature>
<keyword evidence="5 8" id="KW-1133">Transmembrane helix</keyword>
<keyword evidence="6 8" id="KW-0472">Membrane</keyword>
<feature type="transmembrane region" description="Helical" evidence="8">
    <location>
        <begin position="389"/>
        <end position="411"/>
    </location>
</feature>
<sequence>MTTNSTATNSGEPQTASDGTQTSLRTKDMKAILASSFIGSMIEFYDFMLYATASSIVFAHLYFADLGPGLSLFASFTTLAVGYLTRPLGGIIFGHFGDRIGRKTALVTTMIIMGVVTVLIGLMPSTAQIGVIAPISLLILRIIQGIAVGGEWAGAALMAIEHAPANKRVFAASFANAGGPAGAILATLTMSLMSVLTGDAFIEWGWRIPFLISGALIAVGLYIRLKVAETPAFQKMDKEAHKKKAPLAEVIKNYKKPVIVSLVAAITVYITQSITTVWGVSVAVEAGNDRTTVLNWKAIAAIVTLFVTFAAARLADYVGRRRMLVAACGLAAVSALPLTHLIGSGEMGKYVFAAILGNGIIQGLVYGPIAAYVAELFSASIRYTGASLGYQLASALGAGLTPMIATALVHWSPSGGLWALGVIWGGVALIGALTVAFYKMPEDVHTGAMDEIRAAKKVTAQQAEATQA</sequence>
<accession>A0ABX5L5W9</accession>
<dbReference type="Pfam" id="PF07690">
    <property type="entry name" value="MFS_1"/>
    <property type="match status" value="1"/>
</dbReference>
<dbReference type="InterPro" id="IPR005829">
    <property type="entry name" value="Sugar_transporter_CS"/>
</dbReference>
<dbReference type="CDD" id="cd17369">
    <property type="entry name" value="MFS_ShiA_like"/>
    <property type="match status" value="1"/>
</dbReference>
<evidence type="ECO:0000256" key="2">
    <source>
        <dbReference type="ARBA" id="ARBA00022448"/>
    </source>
</evidence>
<evidence type="ECO:0000256" key="1">
    <source>
        <dbReference type="ARBA" id="ARBA00004651"/>
    </source>
</evidence>
<evidence type="ECO:0000313" key="10">
    <source>
        <dbReference type="EMBL" id="PWI28207.1"/>
    </source>
</evidence>